<accession>A0AAN6TCY3</accession>
<dbReference type="SUPFAM" id="SSF54637">
    <property type="entry name" value="Thioesterase/thiol ester dehydrase-isomerase"/>
    <property type="match status" value="1"/>
</dbReference>
<dbReference type="Gene3D" id="3.10.129.10">
    <property type="entry name" value="Hotdog Thioesterase"/>
    <property type="match status" value="1"/>
</dbReference>
<dbReference type="InterPro" id="IPR039298">
    <property type="entry name" value="ACOT13"/>
</dbReference>
<reference evidence="4" key="1">
    <citation type="journal article" date="2023" name="Mol. Phylogenet. Evol.">
        <title>Genome-scale phylogeny and comparative genomics of the fungal order Sordariales.</title>
        <authorList>
            <person name="Hensen N."/>
            <person name="Bonometti L."/>
            <person name="Westerberg I."/>
            <person name="Brannstrom I.O."/>
            <person name="Guillou S."/>
            <person name="Cros-Aarteil S."/>
            <person name="Calhoun S."/>
            <person name="Haridas S."/>
            <person name="Kuo A."/>
            <person name="Mondo S."/>
            <person name="Pangilinan J."/>
            <person name="Riley R."/>
            <person name="LaButti K."/>
            <person name="Andreopoulos B."/>
            <person name="Lipzen A."/>
            <person name="Chen C."/>
            <person name="Yan M."/>
            <person name="Daum C."/>
            <person name="Ng V."/>
            <person name="Clum A."/>
            <person name="Steindorff A."/>
            <person name="Ohm R.A."/>
            <person name="Martin F."/>
            <person name="Silar P."/>
            <person name="Natvig D.O."/>
            <person name="Lalanne C."/>
            <person name="Gautier V."/>
            <person name="Ament-Velasquez S.L."/>
            <person name="Kruys A."/>
            <person name="Hutchinson M.I."/>
            <person name="Powell A.J."/>
            <person name="Barry K."/>
            <person name="Miller A.N."/>
            <person name="Grigoriev I.V."/>
            <person name="Debuchy R."/>
            <person name="Gladieux P."/>
            <person name="Hiltunen Thoren M."/>
            <person name="Johannesson H."/>
        </authorList>
    </citation>
    <scope>NUCLEOTIDE SEQUENCE</scope>
    <source>
        <strain evidence="4">CBS 508.74</strain>
    </source>
</reference>
<keyword evidence="2" id="KW-0378">Hydrolase</keyword>
<name>A0AAN6TCY3_9PEZI</name>
<protein>
    <submittedName>
        <fullName evidence="4">Thioesterase/thiol ester dehydrase-isomerase</fullName>
    </submittedName>
</protein>
<sequence length="177" mass="19220">MSEATIKLLQENSAALFKLSGEDRVRLLMRQAADIANDPEDNEYTKPLFKSLALHSVSNDSTHPSITFTFTVKPGHCNILGNLHGGCTASIFDFCTSTLLVLFASPGFWSHLGVSRTLNTTYLRPAPIGTELLIECEAVQVGKRLSVLRGTMRRASDGAVVALCEHNKVNSDPSPSM</sequence>
<dbReference type="GeneID" id="89932632"/>
<dbReference type="InterPro" id="IPR029069">
    <property type="entry name" value="HotDog_dom_sf"/>
</dbReference>
<dbReference type="Pfam" id="PF03061">
    <property type="entry name" value="4HBT"/>
    <property type="match status" value="1"/>
</dbReference>
<dbReference type="PANTHER" id="PTHR21660:SF1">
    <property type="entry name" value="ACYL-COENZYME A THIOESTERASE 13"/>
    <property type="match status" value="1"/>
</dbReference>
<comment type="caution">
    <text evidence="4">The sequence shown here is derived from an EMBL/GenBank/DDBJ whole genome shotgun (WGS) entry which is preliminary data.</text>
</comment>
<dbReference type="PANTHER" id="PTHR21660">
    <property type="entry name" value="THIOESTERASE SUPERFAMILY MEMBER-RELATED"/>
    <property type="match status" value="1"/>
</dbReference>
<evidence type="ECO:0000256" key="2">
    <source>
        <dbReference type="ARBA" id="ARBA00022801"/>
    </source>
</evidence>
<dbReference type="Proteomes" id="UP001302812">
    <property type="component" value="Unassembled WGS sequence"/>
</dbReference>
<evidence type="ECO:0000256" key="1">
    <source>
        <dbReference type="ARBA" id="ARBA00008324"/>
    </source>
</evidence>
<feature type="domain" description="Thioesterase" evidence="3">
    <location>
        <begin position="81"/>
        <end position="158"/>
    </location>
</feature>
<dbReference type="EMBL" id="MU853343">
    <property type="protein sequence ID" value="KAK4112122.1"/>
    <property type="molecule type" value="Genomic_DNA"/>
</dbReference>
<dbReference type="RefSeq" id="XP_064669692.1">
    <property type="nucleotide sequence ID" value="XM_064808509.1"/>
</dbReference>
<dbReference type="InterPro" id="IPR006683">
    <property type="entry name" value="Thioestr_dom"/>
</dbReference>
<comment type="similarity">
    <text evidence="1">Belongs to the thioesterase PaaI family.</text>
</comment>
<organism evidence="4 5">
    <name type="scientific">Canariomyces notabilis</name>
    <dbReference type="NCBI Taxonomy" id="2074819"/>
    <lineage>
        <taxon>Eukaryota</taxon>
        <taxon>Fungi</taxon>
        <taxon>Dikarya</taxon>
        <taxon>Ascomycota</taxon>
        <taxon>Pezizomycotina</taxon>
        <taxon>Sordariomycetes</taxon>
        <taxon>Sordariomycetidae</taxon>
        <taxon>Sordariales</taxon>
        <taxon>Chaetomiaceae</taxon>
        <taxon>Canariomyces</taxon>
    </lineage>
</organism>
<dbReference type="AlphaFoldDB" id="A0AAN6TCY3"/>
<evidence type="ECO:0000313" key="5">
    <source>
        <dbReference type="Proteomes" id="UP001302812"/>
    </source>
</evidence>
<gene>
    <name evidence="4" type="ORF">N656DRAFT_109936</name>
</gene>
<evidence type="ECO:0000313" key="4">
    <source>
        <dbReference type="EMBL" id="KAK4112122.1"/>
    </source>
</evidence>
<keyword evidence="5" id="KW-1185">Reference proteome</keyword>
<dbReference type="CDD" id="cd03443">
    <property type="entry name" value="PaaI_thioesterase"/>
    <property type="match status" value="1"/>
</dbReference>
<proteinExistence type="inferred from homology"/>
<evidence type="ECO:0000259" key="3">
    <source>
        <dbReference type="Pfam" id="PF03061"/>
    </source>
</evidence>
<dbReference type="GO" id="GO:0047617">
    <property type="term" value="F:fatty acyl-CoA hydrolase activity"/>
    <property type="evidence" value="ECO:0007669"/>
    <property type="project" value="InterPro"/>
</dbReference>
<reference evidence="4" key="2">
    <citation type="submission" date="2023-05" db="EMBL/GenBank/DDBJ databases">
        <authorList>
            <consortium name="Lawrence Berkeley National Laboratory"/>
            <person name="Steindorff A."/>
            <person name="Hensen N."/>
            <person name="Bonometti L."/>
            <person name="Westerberg I."/>
            <person name="Brannstrom I.O."/>
            <person name="Guillou S."/>
            <person name="Cros-Aarteil S."/>
            <person name="Calhoun S."/>
            <person name="Haridas S."/>
            <person name="Kuo A."/>
            <person name="Mondo S."/>
            <person name="Pangilinan J."/>
            <person name="Riley R."/>
            <person name="Labutti K."/>
            <person name="Andreopoulos B."/>
            <person name="Lipzen A."/>
            <person name="Chen C."/>
            <person name="Yanf M."/>
            <person name="Daum C."/>
            <person name="Ng V."/>
            <person name="Clum A."/>
            <person name="Ohm R."/>
            <person name="Martin F."/>
            <person name="Silar P."/>
            <person name="Natvig D."/>
            <person name="Lalanne C."/>
            <person name="Gautier V."/>
            <person name="Ament-Velasquez S.L."/>
            <person name="Kruys A."/>
            <person name="Hutchinson M.I."/>
            <person name="Powell A.J."/>
            <person name="Barry K."/>
            <person name="Miller A.N."/>
            <person name="Grigoriev I.V."/>
            <person name="Debuchy R."/>
            <person name="Gladieux P."/>
            <person name="Thoren M.H."/>
            <person name="Johannesson H."/>
        </authorList>
    </citation>
    <scope>NUCLEOTIDE SEQUENCE</scope>
    <source>
        <strain evidence="4">CBS 508.74</strain>
    </source>
</reference>